<comment type="caution">
    <text evidence="2">The sequence shown here is derived from an EMBL/GenBank/DDBJ whole genome shotgun (WGS) entry which is preliminary data.</text>
</comment>
<gene>
    <name evidence="2" type="ORF">FYJ35_07390</name>
</gene>
<evidence type="ECO:0000313" key="3">
    <source>
        <dbReference type="Proteomes" id="UP000481852"/>
    </source>
</evidence>
<keyword evidence="3" id="KW-1185">Reference proteome</keyword>
<dbReference type="InterPro" id="IPR001387">
    <property type="entry name" value="Cro/C1-type_HTH"/>
</dbReference>
<proteinExistence type="predicted"/>
<dbReference type="InterPro" id="IPR010982">
    <property type="entry name" value="Lambda_DNA-bd_dom_sf"/>
</dbReference>
<name>A0A6L5X3A4_9FIRM</name>
<dbReference type="CDD" id="cd00093">
    <property type="entry name" value="HTH_XRE"/>
    <property type="match status" value="1"/>
</dbReference>
<accession>A0A6L5X3A4</accession>
<dbReference type="AlphaFoldDB" id="A0A6L5X3A4"/>
<organism evidence="2 3">
    <name type="scientific">Porcincola intestinalis</name>
    <dbReference type="NCBI Taxonomy" id="2606632"/>
    <lineage>
        <taxon>Bacteria</taxon>
        <taxon>Bacillati</taxon>
        <taxon>Bacillota</taxon>
        <taxon>Clostridia</taxon>
        <taxon>Lachnospirales</taxon>
        <taxon>Lachnospiraceae</taxon>
        <taxon>Porcincola</taxon>
    </lineage>
</organism>
<evidence type="ECO:0000259" key="1">
    <source>
        <dbReference type="PROSITE" id="PS50943"/>
    </source>
</evidence>
<feature type="domain" description="HTH cro/C1-type" evidence="1">
    <location>
        <begin position="52"/>
        <end position="107"/>
    </location>
</feature>
<sequence>MSVYKYSIYRTICTRQCIQSNMYRTICARQCVQYKQCNQKGGTQDMTFAEKLRKARQDAGMTQKDLSQKSHVAIRNIASYELGEHLPRKNETYDALADALGVTADSLKDGNSDFILKAKKQYGGRGSRQAEALINSFRVAAAGGELDDNDLDFIKDAMMETYWEAKKYNQRFRNKRYAKDKKDDGE</sequence>
<dbReference type="Gene3D" id="1.10.260.40">
    <property type="entry name" value="lambda repressor-like DNA-binding domains"/>
    <property type="match status" value="1"/>
</dbReference>
<dbReference type="EMBL" id="VULZ01000006">
    <property type="protein sequence ID" value="MSS14869.1"/>
    <property type="molecule type" value="Genomic_DNA"/>
</dbReference>
<dbReference type="SUPFAM" id="SSF47413">
    <property type="entry name" value="lambda repressor-like DNA-binding domains"/>
    <property type="match status" value="1"/>
</dbReference>
<dbReference type="SMART" id="SM00530">
    <property type="entry name" value="HTH_XRE"/>
    <property type="match status" value="1"/>
</dbReference>
<protein>
    <submittedName>
        <fullName evidence="2">Helix-turn-helix transcriptional regulator</fullName>
    </submittedName>
</protein>
<dbReference type="GO" id="GO:0003677">
    <property type="term" value="F:DNA binding"/>
    <property type="evidence" value="ECO:0007669"/>
    <property type="project" value="InterPro"/>
</dbReference>
<evidence type="ECO:0000313" key="2">
    <source>
        <dbReference type="EMBL" id="MSS14869.1"/>
    </source>
</evidence>
<dbReference type="PROSITE" id="PS50943">
    <property type="entry name" value="HTH_CROC1"/>
    <property type="match status" value="1"/>
</dbReference>
<reference evidence="2 3" key="1">
    <citation type="submission" date="2019-08" db="EMBL/GenBank/DDBJ databases">
        <title>In-depth cultivation of the pig gut microbiome towards novel bacterial diversity and tailored functional studies.</title>
        <authorList>
            <person name="Wylensek D."/>
            <person name="Hitch T.C.A."/>
            <person name="Clavel T."/>
        </authorList>
    </citation>
    <scope>NUCLEOTIDE SEQUENCE [LARGE SCALE GENOMIC DNA]</scope>
    <source>
        <strain evidence="2 3">Oil+RF-744-WCA-WT-11</strain>
    </source>
</reference>
<dbReference type="Proteomes" id="UP000481852">
    <property type="component" value="Unassembled WGS sequence"/>
</dbReference>
<dbReference type="Pfam" id="PF13560">
    <property type="entry name" value="HTH_31"/>
    <property type="match status" value="1"/>
</dbReference>